<proteinExistence type="predicted"/>
<dbReference type="EMBL" id="NKXS01000295">
    <property type="protein sequence ID" value="PIN25150.1"/>
    <property type="molecule type" value="Genomic_DNA"/>
</dbReference>
<organism evidence="11 12">
    <name type="scientific">Handroanthus impetiginosus</name>
    <dbReference type="NCBI Taxonomy" id="429701"/>
    <lineage>
        <taxon>Eukaryota</taxon>
        <taxon>Viridiplantae</taxon>
        <taxon>Streptophyta</taxon>
        <taxon>Embryophyta</taxon>
        <taxon>Tracheophyta</taxon>
        <taxon>Spermatophyta</taxon>
        <taxon>Magnoliopsida</taxon>
        <taxon>eudicotyledons</taxon>
        <taxon>Gunneridae</taxon>
        <taxon>Pentapetalae</taxon>
        <taxon>asterids</taxon>
        <taxon>lamiids</taxon>
        <taxon>Lamiales</taxon>
        <taxon>Bignoniaceae</taxon>
        <taxon>Crescentiina</taxon>
        <taxon>Tabebuia alliance</taxon>
        <taxon>Handroanthus</taxon>
    </lineage>
</organism>
<evidence type="ECO:0000313" key="12">
    <source>
        <dbReference type="Proteomes" id="UP000231279"/>
    </source>
</evidence>
<dbReference type="GO" id="GO:0061630">
    <property type="term" value="F:ubiquitin protein ligase activity"/>
    <property type="evidence" value="ECO:0007669"/>
    <property type="project" value="UniProtKB-EC"/>
</dbReference>
<dbReference type="InterPro" id="IPR001841">
    <property type="entry name" value="Znf_RING"/>
</dbReference>
<feature type="compositionally biased region" description="Basic and acidic residues" evidence="9">
    <location>
        <begin position="64"/>
        <end position="75"/>
    </location>
</feature>
<dbReference type="GO" id="GO:0008270">
    <property type="term" value="F:zinc ion binding"/>
    <property type="evidence" value="ECO:0007669"/>
    <property type="project" value="UniProtKB-KW"/>
</dbReference>
<dbReference type="PROSITE" id="PS50089">
    <property type="entry name" value="ZF_RING_2"/>
    <property type="match status" value="1"/>
</dbReference>
<dbReference type="EC" id="2.3.2.27" evidence="2"/>
<name>A0A2G9I691_9LAMI</name>
<dbReference type="Pfam" id="PF13639">
    <property type="entry name" value="zf-RING_2"/>
    <property type="match status" value="1"/>
</dbReference>
<feature type="domain" description="RING-type" evidence="10">
    <location>
        <begin position="218"/>
        <end position="260"/>
    </location>
</feature>
<evidence type="ECO:0000256" key="6">
    <source>
        <dbReference type="ARBA" id="ARBA00022786"/>
    </source>
</evidence>
<dbReference type="Proteomes" id="UP000231279">
    <property type="component" value="Unassembled WGS sequence"/>
</dbReference>
<reference evidence="12" key="1">
    <citation type="journal article" date="2018" name="Gigascience">
        <title>Genome assembly of the Pink Ipe (Handroanthus impetiginosus, Bignoniaceae), a highly valued, ecologically keystone Neotropical timber forest tree.</title>
        <authorList>
            <person name="Silva-Junior O.B."/>
            <person name="Grattapaglia D."/>
            <person name="Novaes E."/>
            <person name="Collevatti R.G."/>
        </authorList>
    </citation>
    <scope>NUCLEOTIDE SEQUENCE [LARGE SCALE GENOMIC DNA]</scope>
    <source>
        <strain evidence="12">cv. UFG-1</strain>
    </source>
</reference>
<evidence type="ECO:0000256" key="2">
    <source>
        <dbReference type="ARBA" id="ARBA00012483"/>
    </source>
</evidence>
<protein>
    <recommendedName>
        <fullName evidence="2">RING-type E3 ubiquitin transferase</fullName>
        <ecNumber evidence="2">2.3.2.27</ecNumber>
    </recommendedName>
</protein>
<comment type="catalytic activity">
    <reaction evidence="1">
        <text>S-ubiquitinyl-[E2 ubiquitin-conjugating enzyme]-L-cysteine + [acceptor protein]-L-lysine = [E2 ubiquitin-conjugating enzyme]-L-cysteine + N(6)-ubiquitinyl-[acceptor protein]-L-lysine.</text>
        <dbReference type="EC" id="2.3.2.27"/>
    </reaction>
</comment>
<dbReference type="OrthoDB" id="912690at2759"/>
<accession>A0A2G9I691</accession>
<dbReference type="PANTHER" id="PTHR22937">
    <property type="entry name" value="E3 UBIQUITIN-PROTEIN LIGASE RNF165"/>
    <property type="match status" value="1"/>
</dbReference>
<dbReference type="SUPFAM" id="SSF57850">
    <property type="entry name" value="RING/U-box"/>
    <property type="match status" value="1"/>
</dbReference>
<evidence type="ECO:0000256" key="1">
    <source>
        <dbReference type="ARBA" id="ARBA00000900"/>
    </source>
</evidence>
<evidence type="ECO:0000256" key="9">
    <source>
        <dbReference type="SAM" id="MobiDB-lite"/>
    </source>
</evidence>
<evidence type="ECO:0000259" key="10">
    <source>
        <dbReference type="PROSITE" id="PS50089"/>
    </source>
</evidence>
<gene>
    <name evidence="11" type="ORF">CDL12_02092</name>
</gene>
<feature type="compositionally biased region" description="Acidic residues" evidence="9">
    <location>
        <begin position="94"/>
        <end position="117"/>
    </location>
</feature>
<dbReference type="InterPro" id="IPR013083">
    <property type="entry name" value="Znf_RING/FYVE/PHD"/>
</dbReference>
<evidence type="ECO:0000256" key="4">
    <source>
        <dbReference type="ARBA" id="ARBA00022723"/>
    </source>
</evidence>
<keyword evidence="5 8" id="KW-0863">Zinc-finger</keyword>
<dbReference type="PANTHER" id="PTHR22937:SF163">
    <property type="entry name" value="RING-TYPE E3 UBIQUITIN TRANSFERASE"/>
    <property type="match status" value="1"/>
</dbReference>
<sequence>MNNAFWSPYNSFQFPANWNYNSFQNPPFVFYNAGYVFVNVNNPYQIPVGYYPIPSYHHNHVHHPHDPFHAAETNDRLLNNPDQPDLDSIRAQEEYESEDEDYDYEDDESYEYDDDNNEYPREYITTTLGEEDQLVASDFLRQYRYWRNFLSTYGTLQQNIMNFRDAHRSEFYSTNFLDGHWPGFYSTRHDGLSEDTITGRLKTRSINTATDEDHEILCVVCQDCLFQGEDKIATLECGHEYHEGCIKNWLMRKNSCPLCNALGIRLNSEENIHVQL</sequence>
<keyword evidence="6" id="KW-0833">Ubl conjugation pathway</keyword>
<evidence type="ECO:0000313" key="11">
    <source>
        <dbReference type="EMBL" id="PIN25150.1"/>
    </source>
</evidence>
<keyword evidence="7" id="KW-0862">Zinc</keyword>
<evidence type="ECO:0000256" key="5">
    <source>
        <dbReference type="ARBA" id="ARBA00022771"/>
    </source>
</evidence>
<dbReference type="AlphaFoldDB" id="A0A2G9I691"/>
<feature type="region of interest" description="Disordered" evidence="9">
    <location>
        <begin position="64"/>
        <end position="117"/>
    </location>
</feature>
<keyword evidence="12" id="KW-1185">Reference proteome</keyword>
<keyword evidence="4" id="KW-0479">Metal-binding</keyword>
<keyword evidence="3" id="KW-0808">Transferase</keyword>
<evidence type="ECO:0000256" key="3">
    <source>
        <dbReference type="ARBA" id="ARBA00022679"/>
    </source>
</evidence>
<evidence type="ECO:0000256" key="8">
    <source>
        <dbReference type="PROSITE-ProRule" id="PRU00175"/>
    </source>
</evidence>
<evidence type="ECO:0000256" key="7">
    <source>
        <dbReference type="ARBA" id="ARBA00022833"/>
    </source>
</evidence>
<dbReference type="SMART" id="SM00184">
    <property type="entry name" value="RING"/>
    <property type="match status" value="1"/>
</dbReference>
<comment type="caution">
    <text evidence="11">The sequence shown here is derived from an EMBL/GenBank/DDBJ whole genome shotgun (WGS) entry which is preliminary data.</text>
</comment>
<dbReference type="Gene3D" id="3.30.40.10">
    <property type="entry name" value="Zinc/RING finger domain, C3HC4 (zinc finger)"/>
    <property type="match status" value="1"/>
</dbReference>
<dbReference type="STRING" id="429701.A0A2G9I691"/>
<dbReference type="InterPro" id="IPR045191">
    <property type="entry name" value="MBR1/2-like"/>
</dbReference>